<name>A0A5C3FE16_9BASI</name>
<evidence type="ECO:0000313" key="3">
    <source>
        <dbReference type="Proteomes" id="UP000323386"/>
    </source>
</evidence>
<dbReference type="AlphaFoldDB" id="A0A5C3FE16"/>
<organism evidence="2 3">
    <name type="scientific">Pseudozyma flocculosa</name>
    <dbReference type="NCBI Taxonomy" id="84751"/>
    <lineage>
        <taxon>Eukaryota</taxon>
        <taxon>Fungi</taxon>
        <taxon>Dikarya</taxon>
        <taxon>Basidiomycota</taxon>
        <taxon>Ustilaginomycotina</taxon>
        <taxon>Ustilaginomycetes</taxon>
        <taxon>Ustilaginales</taxon>
        <taxon>Ustilaginaceae</taxon>
        <taxon>Pseudozyma</taxon>
    </lineage>
</organism>
<dbReference type="EMBL" id="OOIP01000029">
    <property type="protein sequence ID" value="SPO41599.1"/>
    <property type="molecule type" value="Genomic_DNA"/>
</dbReference>
<sequence length="146" mass="15580">MLKSTLSTLVVLSAFVTTGSRAAPPTSGFTQVGHLKCAQPSADLWVLESTSDHELYLYGETKGDLGLSLVKTATGAVVAGPLIPSNQVKCKQVSPAALQACRDLDSRLHPTQKESDGSSKYTLKGEDPLARRRSVRLREGVEQAID</sequence>
<gene>
    <name evidence="2" type="ORF">PSFLO_07081</name>
</gene>
<feature type="signal peptide" evidence="1">
    <location>
        <begin position="1"/>
        <end position="22"/>
    </location>
</feature>
<protein>
    <submittedName>
        <fullName evidence="2">Uncharacterized protein</fullName>
    </submittedName>
</protein>
<keyword evidence="1" id="KW-0732">Signal</keyword>
<accession>A0A5C3FE16</accession>
<dbReference type="Proteomes" id="UP000323386">
    <property type="component" value="Unassembled WGS sequence"/>
</dbReference>
<evidence type="ECO:0000256" key="1">
    <source>
        <dbReference type="SAM" id="SignalP"/>
    </source>
</evidence>
<proteinExistence type="predicted"/>
<evidence type="ECO:0000313" key="2">
    <source>
        <dbReference type="EMBL" id="SPO41599.1"/>
    </source>
</evidence>
<feature type="chain" id="PRO_5022946573" evidence="1">
    <location>
        <begin position="23"/>
        <end position="146"/>
    </location>
</feature>
<keyword evidence="3" id="KW-1185">Reference proteome</keyword>
<reference evidence="2 3" key="1">
    <citation type="submission" date="2018-03" db="EMBL/GenBank/DDBJ databases">
        <authorList>
            <person name="Guldener U."/>
        </authorList>
    </citation>
    <scope>NUCLEOTIDE SEQUENCE [LARGE SCALE GENOMIC DNA]</scope>
    <source>
        <strain evidence="2 3">DAOM196992</strain>
    </source>
</reference>